<dbReference type="InterPro" id="IPR004358">
    <property type="entry name" value="Sig_transdc_His_kin-like_C"/>
</dbReference>
<dbReference type="InterPro" id="IPR036890">
    <property type="entry name" value="HATPase_C_sf"/>
</dbReference>
<gene>
    <name evidence="4" type="primary">atoS</name>
    <name evidence="4" type="ORF">AHMF7616_02208</name>
</gene>
<reference evidence="4 5" key="1">
    <citation type="submission" date="2018-04" db="EMBL/GenBank/DDBJ databases">
        <title>Adhaeribacter sp. HMF7616 genome sequencing and assembly.</title>
        <authorList>
            <person name="Kang H."/>
            <person name="Kang J."/>
            <person name="Cha I."/>
            <person name="Kim H."/>
            <person name="Joh K."/>
        </authorList>
    </citation>
    <scope>NUCLEOTIDE SEQUENCE [LARGE SCALE GENOMIC DNA]</scope>
    <source>
        <strain evidence="4 5">HMF7616</strain>
    </source>
</reference>
<dbReference type="Gene3D" id="3.30.565.10">
    <property type="entry name" value="Histidine kinase-like ATPase, C-terminal domain"/>
    <property type="match status" value="1"/>
</dbReference>
<comment type="caution">
    <text evidence="4">The sequence shown here is derived from an EMBL/GenBank/DDBJ whole genome shotgun (WGS) entry which is preliminary data.</text>
</comment>
<dbReference type="EMBL" id="QASA01000001">
    <property type="protein sequence ID" value="RDC63603.1"/>
    <property type="molecule type" value="Genomic_DNA"/>
</dbReference>
<feature type="domain" description="Histidine kinase" evidence="3">
    <location>
        <begin position="1"/>
        <end position="125"/>
    </location>
</feature>
<organism evidence="4 5">
    <name type="scientific">Adhaeribacter pallidiroseus</name>
    <dbReference type="NCBI Taxonomy" id="2072847"/>
    <lineage>
        <taxon>Bacteria</taxon>
        <taxon>Pseudomonadati</taxon>
        <taxon>Bacteroidota</taxon>
        <taxon>Cytophagia</taxon>
        <taxon>Cytophagales</taxon>
        <taxon>Hymenobacteraceae</taxon>
        <taxon>Adhaeribacter</taxon>
    </lineage>
</organism>
<accession>A0A369QFB6</accession>
<dbReference type="Pfam" id="PF02518">
    <property type="entry name" value="HATPase_c"/>
    <property type="match status" value="1"/>
</dbReference>
<proteinExistence type="predicted"/>
<name>A0A369QFB6_9BACT</name>
<dbReference type="InterPro" id="IPR005467">
    <property type="entry name" value="His_kinase_dom"/>
</dbReference>
<sequence>MELVEEYDTALPPVEAYIGELNQVWTNLIDNALDAMDGVQKGRLEIKTKRVNQFAEVCISDNGTGIPDEIKNRIFDPFFTTKDVGKGTGLGLDVVSRIVQQHNGSIKVNSVPGKTSFMVYFPLNGQT</sequence>
<dbReference type="PROSITE" id="PS50109">
    <property type="entry name" value="HIS_KIN"/>
    <property type="match status" value="1"/>
</dbReference>
<evidence type="ECO:0000259" key="3">
    <source>
        <dbReference type="PROSITE" id="PS50109"/>
    </source>
</evidence>
<keyword evidence="4" id="KW-0418">Kinase</keyword>
<dbReference type="Proteomes" id="UP000253919">
    <property type="component" value="Unassembled WGS sequence"/>
</dbReference>
<evidence type="ECO:0000313" key="4">
    <source>
        <dbReference type="EMBL" id="RDC63603.1"/>
    </source>
</evidence>
<dbReference type="PANTHER" id="PTHR43065:SF48">
    <property type="entry name" value="HISTIDINE KINASE"/>
    <property type="match status" value="1"/>
</dbReference>
<dbReference type="InterPro" id="IPR003594">
    <property type="entry name" value="HATPase_dom"/>
</dbReference>
<dbReference type="EC" id="2.7.13.3" evidence="2"/>
<dbReference type="GO" id="GO:0004673">
    <property type="term" value="F:protein histidine kinase activity"/>
    <property type="evidence" value="ECO:0007669"/>
    <property type="project" value="UniProtKB-EC"/>
</dbReference>
<dbReference type="SUPFAM" id="SSF55874">
    <property type="entry name" value="ATPase domain of HSP90 chaperone/DNA topoisomerase II/histidine kinase"/>
    <property type="match status" value="1"/>
</dbReference>
<dbReference type="RefSeq" id="WP_233507478.1">
    <property type="nucleotide sequence ID" value="NZ_QASA01000001.1"/>
</dbReference>
<keyword evidence="4" id="KW-0808">Transferase</keyword>
<dbReference type="PANTHER" id="PTHR43065">
    <property type="entry name" value="SENSOR HISTIDINE KINASE"/>
    <property type="match status" value="1"/>
</dbReference>
<comment type="catalytic activity">
    <reaction evidence="1">
        <text>ATP + protein L-histidine = ADP + protein N-phospho-L-histidine.</text>
        <dbReference type="EC" id="2.7.13.3"/>
    </reaction>
</comment>
<keyword evidence="5" id="KW-1185">Reference proteome</keyword>
<protein>
    <recommendedName>
        <fullName evidence="2">histidine kinase</fullName>
        <ecNumber evidence="2">2.7.13.3</ecNumber>
    </recommendedName>
</protein>
<evidence type="ECO:0000256" key="2">
    <source>
        <dbReference type="ARBA" id="ARBA00012438"/>
    </source>
</evidence>
<dbReference type="AlphaFoldDB" id="A0A369QFB6"/>
<evidence type="ECO:0000313" key="5">
    <source>
        <dbReference type="Proteomes" id="UP000253919"/>
    </source>
</evidence>
<dbReference type="PRINTS" id="PR00344">
    <property type="entry name" value="BCTRLSENSOR"/>
</dbReference>
<dbReference type="SMART" id="SM00387">
    <property type="entry name" value="HATPase_c"/>
    <property type="match status" value="1"/>
</dbReference>
<evidence type="ECO:0000256" key="1">
    <source>
        <dbReference type="ARBA" id="ARBA00000085"/>
    </source>
</evidence>